<organism evidence="2 3">
    <name type="scientific">Lentinus brumalis</name>
    <dbReference type="NCBI Taxonomy" id="2498619"/>
    <lineage>
        <taxon>Eukaryota</taxon>
        <taxon>Fungi</taxon>
        <taxon>Dikarya</taxon>
        <taxon>Basidiomycota</taxon>
        <taxon>Agaricomycotina</taxon>
        <taxon>Agaricomycetes</taxon>
        <taxon>Polyporales</taxon>
        <taxon>Polyporaceae</taxon>
        <taxon>Lentinus</taxon>
    </lineage>
</organism>
<feature type="region of interest" description="Disordered" evidence="1">
    <location>
        <begin position="1"/>
        <end position="55"/>
    </location>
</feature>
<evidence type="ECO:0000313" key="3">
    <source>
        <dbReference type="Proteomes" id="UP000256964"/>
    </source>
</evidence>
<dbReference type="EMBL" id="KZ857411">
    <property type="protein sequence ID" value="RDX48434.1"/>
    <property type="molecule type" value="Genomic_DNA"/>
</dbReference>
<reference evidence="2 3" key="1">
    <citation type="journal article" date="2018" name="Biotechnol. Biofuels">
        <title>Integrative visual omics of the white-rot fungus Polyporus brumalis exposes the biotechnological potential of its oxidative enzymes for delignifying raw plant biomass.</title>
        <authorList>
            <person name="Miyauchi S."/>
            <person name="Rancon A."/>
            <person name="Drula E."/>
            <person name="Hage H."/>
            <person name="Chaduli D."/>
            <person name="Favel A."/>
            <person name="Grisel S."/>
            <person name="Henrissat B."/>
            <person name="Herpoel-Gimbert I."/>
            <person name="Ruiz-Duenas F.J."/>
            <person name="Chevret D."/>
            <person name="Hainaut M."/>
            <person name="Lin J."/>
            <person name="Wang M."/>
            <person name="Pangilinan J."/>
            <person name="Lipzen A."/>
            <person name="Lesage-Meessen L."/>
            <person name="Navarro D."/>
            <person name="Riley R."/>
            <person name="Grigoriev I.V."/>
            <person name="Zhou S."/>
            <person name="Raouche S."/>
            <person name="Rosso M.N."/>
        </authorList>
    </citation>
    <scope>NUCLEOTIDE SEQUENCE [LARGE SCALE GENOMIC DNA]</scope>
    <source>
        <strain evidence="2 3">BRFM 1820</strain>
    </source>
</reference>
<evidence type="ECO:0000256" key="1">
    <source>
        <dbReference type="SAM" id="MobiDB-lite"/>
    </source>
</evidence>
<dbReference type="Proteomes" id="UP000256964">
    <property type="component" value="Unassembled WGS sequence"/>
</dbReference>
<accession>A0A371D7B6</accession>
<dbReference type="AlphaFoldDB" id="A0A371D7B6"/>
<keyword evidence="3" id="KW-1185">Reference proteome</keyword>
<sequence length="136" mass="14497">MPSCSLLSRPQQPACSPPLPHRHASRGVSPQLPCPSPSCRTLLDPPNPNTERQSVHPRYVLLPGPKLHYCAADRPPAVAVAVANPPSAVSRMQQRVPARVRHVSPAPGVPAHGLLTHVPPGVTGSHPIPSHPRRQT</sequence>
<gene>
    <name evidence="2" type="ORF">OH76DRAFT_1404695</name>
</gene>
<name>A0A371D7B6_9APHY</name>
<proteinExistence type="predicted"/>
<evidence type="ECO:0000313" key="2">
    <source>
        <dbReference type="EMBL" id="RDX48434.1"/>
    </source>
</evidence>
<feature type="compositionally biased region" description="Polar residues" evidence="1">
    <location>
        <begin position="1"/>
        <end position="14"/>
    </location>
</feature>
<protein>
    <submittedName>
        <fullName evidence="2">Uncharacterized protein</fullName>
    </submittedName>
</protein>